<protein>
    <submittedName>
        <fullName evidence="2">Uncharacterized protein</fullName>
    </submittedName>
</protein>
<accession>A0A6C0F5E7</accession>
<dbReference type="EMBL" id="MN738786">
    <property type="protein sequence ID" value="QHT36838.1"/>
    <property type="molecule type" value="Genomic_DNA"/>
</dbReference>
<feature type="compositionally biased region" description="Polar residues" evidence="1">
    <location>
        <begin position="298"/>
        <end position="309"/>
    </location>
</feature>
<dbReference type="AlphaFoldDB" id="A0A6C0F5E7"/>
<proteinExistence type="predicted"/>
<evidence type="ECO:0000313" key="2">
    <source>
        <dbReference type="EMBL" id="QHT36838.1"/>
    </source>
</evidence>
<organism evidence="2">
    <name type="scientific">viral metagenome</name>
    <dbReference type="NCBI Taxonomy" id="1070528"/>
    <lineage>
        <taxon>unclassified sequences</taxon>
        <taxon>metagenomes</taxon>
        <taxon>organismal metagenomes</taxon>
    </lineage>
</organism>
<feature type="compositionally biased region" description="Acidic residues" evidence="1">
    <location>
        <begin position="319"/>
        <end position="341"/>
    </location>
</feature>
<name>A0A6C0F5E7_9ZZZZ</name>
<feature type="region of interest" description="Disordered" evidence="1">
    <location>
        <begin position="287"/>
        <end position="354"/>
    </location>
</feature>
<sequence>MIRNLIDNVAKGEWSPHQPIQQSVYIDSEPQIRMTPFDKYVSQCCQKEQVDPLSVYHLMQRKIYGDMADRANRSKIFRSNIHQLLCDWEGNCEITDMFEDPLQTPFDYQSYQSDKQRVDSLKKQIHEHEGLMNEMSSQKLKEGLVNTREGCVDCMDRMKNHQDKLATDMDSYEPNYADTWGNLAMKDDSFYRHTVKDNSDPRYQEFAKRQIDRVIPPNIQKVFMNASLLPILMKKENRKLSREIADLYGSIHEDVKKIDYLLDKLPETTEESKKSLLSQLLSGIGLGDDSEETAGSPPISSTDVANTVQDIMDVKTDDSGDEDDDSGDEDDDSGDEDDDSGQEGGGGTFELSFF</sequence>
<reference evidence="2" key="1">
    <citation type="journal article" date="2020" name="Nature">
        <title>Giant virus diversity and host interactions through global metagenomics.</title>
        <authorList>
            <person name="Schulz F."/>
            <person name="Roux S."/>
            <person name="Paez-Espino D."/>
            <person name="Jungbluth S."/>
            <person name="Walsh D.A."/>
            <person name="Denef V.J."/>
            <person name="McMahon K.D."/>
            <person name="Konstantinidis K.T."/>
            <person name="Eloe-Fadrosh E.A."/>
            <person name="Kyrpides N.C."/>
            <person name="Woyke T."/>
        </authorList>
    </citation>
    <scope>NUCLEOTIDE SEQUENCE</scope>
    <source>
        <strain evidence="2">GVMAG-S-ERX555967-130</strain>
    </source>
</reference>
<evidence type="ECO:0000256" key="1">
    <source>
        <dbReference type="SAM" id="MobiDB-lite"/>
    </source>
</evidence>